<sequence length="133" mass="14576">MPRLRLSPLFAVAAAIVATVGTAACAPDSVRNYEAHGLNKYLNTIQDACADTRLGNHNLGEWLRSGTTDSDSDYVYWLDQTSRLYYSRIDVPQYRDAIAGSMGGTKSNADALDCIVRHLPPDRPTQPPSGMFQ</sequence>
<dbReference type="EMBL" id="CP037901">
    <property type="protein sequence ID" value="QBP12176.1"/>
    <property type="molecule type" value="Genomic_DNA"/>
</dbReference>
<evidence type="ECO:0000313" key="1">
    <source>
        <dbReference type="EMBL" id="QBP12176.1"/>
    </source>
</evidence>
<organism evidence="1 2">
    <name type="scientific">Cupriavidus metallidurans</name>
    <dbReference type="NCBI Taxonomy" id="119219"/>
    <lineage>
        <taxon>Bacteria</taxon>
        <taxon>Pseudomonadati</taxon>
        <taxon>Pseudomonadota</taxon>
        <taxon>Betaproteobacteria</taxon>
        <taxon>Burkholderiales</taxon>
        <taxon>Burkholderiaceae</taxon>
        <taxon>Cupriavidus</taxon>
    </lineage>
</organism>
<accession>A0A2L0X3V6</accession>
<evidence type="ECO:0000313" key="2">
    <source>
        <dbReference type="Proteomes" id="UP000253772"/>
    </source>
</evidence>
<name>A0A2L0X3V6_9BURK</name>
<protein>
    <submittedName>
        <fullName evidence="1">Uncharacterized protein</fullName>
    </submittedName>
</protein>
<dbReference type="OrthoDB" id="8964955at2"/>
<reference evidence="1 2" key="1">
    <citation type="submission" date="2019-03" db="EMBL/GenBank/DDBJ databases">
        <title>Comparative insights into the high quality Complete genome sequence of highly metal resistant Cupriavidus metallidurans strain BS1 isolated from a gold-copper mine.</title>
        <authorList>
            <person name="Mazhar H.S."/>
            <person name="Rensing C."/>
        </authorList>
    </citation>
    <scope>NUCLEOTIDE SEQUENCE [LARGE SCALE GENOMIC DNA]</scope>
    <source>
        <strain evidence="1 2">BS1</strain>
    </source>
</reference>
<proteinExistence type="predicted"/>
<dbReference type="Proteomes" id="UP000253772">
    <property type="component" value="Chromosome c2"/>
</dbReference>
<gene>
    <name evidence="1" type="ORF">DDF84_020595</name>
</gene>
<dbReference type="PROSITE" id="PS51257">
    <property type="entry name" value="PROKAR_LIPOPROTEIN"/>
    <property type="match status" value="1"/>
</dbReference>
<dbReference type="AlphaFoldDB" id="A0A2L0X3V6"/>
<dbReference type="RefSeq" id="WP_017511036.1">
    <property type="nucleotide sequence ID" value="NZ_CP026544.1"/>
</dbReference>